<dbReference type="RefSeq" id="XP_014250650.1">
    <property type="nucleotide sequence ID" value="XM_014395164.2"/>
</dbReference>
<keyword evidence="1" id="KW-0812">Transmembrane</keyword>
<reference evidence="2" key="1">
    <citation type="submission" date="2022-01" db="UniProtKB">
        <authorList>
            <consortium name="EnsemblMetazoa"/>
        </authorList>
    </citation>
    <scope>IDENTIFICATION</scope>
</reference>
<dbReference type="AlphaFoldDB" id="A0A8I6RUW6"/>
<dbReference type="Proteomes" id="UP000494040">
    <property type="component" value="Unassembled WGS sequence"/>
</dbReference>
<dbReference type="GeneID" id="106667298"/>
<protein>
    <submittedName>
        <fullName evidence="2">Uncharacterized protein</fullName>
    </submittedName>
</protein>
<evidence type="ECO:0000313" key="2">
    <source>
        <dbReference type="EnsemblMetazoa" id="XP_014250650.1"/>
    </source>
</evidence>
<feature type="transmembrane region" description="Helical" evidence="1">
    <location>
        <begin position="9"/>
        <end position="30"/>
    </location>
</feature>
<dbReference type="EnsemblMetazoa" id="XM_014395164.2">
    <property type="protein sequence ID" value="XP_014250650.1"/>
    <property type="gene ID" value="LOC106667298"/>
</dbReference>
<evidence type="ECO:0000313" key="3">
    <source>
        <dbReference type="Proteomes" id="UP000494040"/>
    </source>
</evidence>
<proteinExistence type="predicted"/>
<evidence type="ECO:0000256" key="1">
    <source>
        <dbReference type="SAM" id="Phobius"/>
    </source>
</evidence>
<organism evidence="2 3">
    <name type="scientific">Cimex lectularius</name>
    <name type="common">Bed bug</name>
    <name type="synonym">Acanthia lectularia</name>
    <dbReference type="NCBI Taxonomy" id="79782"/>
    <lineage>
        <taxon>Eukaryota</taxon>
        <taxon>Metazoa</taxon>
        <taxon>Ecdysozoa</taxon>
        <taxon>Arthropoda</taxon>
        <taxon>Hexapoda</taxon>
        <taxon>Insecta</taxon>
        <taxon>Pterygota</taxon>
        <taxon>Neoptera</taxon>
        <taxon>Paraneoptera</taxon>
        <taxon>Hemiptera</taxon>
        <taxon>Heteroptera</taxon>
        <taxon>Panheteroptera</taxon>
        <taxon>Cimicomorpha</taxon>
        <taxon>Cimicidae</taxon>
        <taxon>Cimex</taxon>
    </lineage>
</organism>
<name>A0A8I6RUW6_CIMLE</name>
<accession>A0A8I6RUW6</accession>
<keyword evidence="1" id="KW-0472">Membrane</keyword>
<keyword evidence="3" id="KW-1185">Reference proteome</keyword>
<sequence>MSVLPRKKIMFGCSFLWTVLITLKIFVLVYNDCTYAEGTTYGRVRYIFQIISGDELNLRHLIGRRQDQISFYHKCLFNLSPYNQYLMKQWLVYHLNVLKFDLAQMTPSANETDKNLIKQLDEDYWDSEPSINGPDSAFRKYEYILTFFYHQLESYVNTPADLETPYWKKIRKFVTTNLFV</sequence>
<keyword evidence="1" id="KW-1133">Transmembrane helix</keyword>
<dbReference type="KEGG" id="clec:106667298"/>